<accession>A0A1W2BBZ5</accession>
<gene>
    <name evidence="2" type="ORF">SAMN06297251_10648</name>
</gene>
<dbReference type="InterPro" id="IPR013321">
    <property type="entry name" value="Arc_rbn_hlx_hlx"/>
</dbReference>
<feature type="domain" description="Arc-like DNA binding" evidence="1">
    <location>
        <begin position="7"/>
        <end position="47"/>
    </location>
</feature>
<dbReference type="OrthoDB" id="6890552at2"/>
<dbReference type="InterPro" id="IPR005569">
    <property type="entry name" value="Arc_DNA-bd_dom"/>
</dbReference>
<dbReference type="AlphaFoldDB" id="A0A1W2BBZ5"/>
<dbReference type="EMBL" id="FWXR01000006">
    <property type="protein sequence ID" value="SMC70553.1"/>
    <property type="molecule type" value="Genomic_DNA"/>
</dbReference>
<dbReference type="Proteomes" id="UP000192656">
    <property type="component" value="Unassembled WGS sequence"/>
</dbReference>
<dbReference type="GO" id="GO:0006355">
    <property type="term" value="P:regulation of DNA-templated transcription"/>
    <property type="evidence" value="ECO:0007669"/>
    <property type="project" value="InterPro"/>
</dbReference>
<dbReference type="RefSeq" id="WP_084409711.1">
    <property type="nucleotide sequence ID" value="NZ_FWXR01000006.1"/>
</dbReference>
<evidence type="ECO:0000259" key="1">
    <source>
        <dbReference type="Pfam" id="PF03869"/>
    </source>
</evidence>
<evidence type="ECO:0000313" key="2">
    <source>
        <dbReference type="EMBL" id="SMC70553.1"/>
    </source>
</evidence>
<proteinExistence type="predicted"/>
<dbReference type="InterPro" id="IPR010985">
    <property type="entry name" value="Ribbon_hlx_hlx"/>
</dbReference>
<protein>
    <submittedName>
        <fullName evidence="2">Arc-like DNA binding domain-containing protein</fullName>
    </submittedName>
</protein>
<evidence type="ECO:0000313" key="3">
    <source>
        <dbReference type="Proteomes" id="UP000192656"/>
    </source>
</evidence>
<name>A0A1W2BBZ5_9HYPH</name>
<organism evidence="2 3">
    <name type="scientific">Fulvimarina manganoxydans</name>
    <dbReference type="NCBI Taxonomy" id="937218"/>
    <lineage>
        <taxon>Bacteria</taxon>
        <taxon>Pseudomonadati</taxon>
        <taxon>Pseudomonadota</taxon>
        <taxon>Alphaproteobacteria</taxon>
        <taxon>Hyphomicrobiales</taxon>
        <taxon>Aurantimonadaceae</taxon>
        <taxon>Fulvimarina</taxon>
    </lineage>
</organism>
<dbReference type="SUPFAM" id="SSF47598">
    <property type="entry name" value="Ribbon-helix-helix"/>
    <property type="match status" value="1"/>
</dbReference>
<dbReference type="Pfam" id="PF03869">
    <property type="entry name" value="Arc"/>
    <property type="match status" value="1"/>
</dbReference>
<keyword evidence="3" id="KW-1185">Reference proteome</keyword>
<reference evidence="2 3" key="1">
    <citation type="submission" date="2017-04" db="EMBL/GenBank/DDBJ databases">
        <authorList>
            <person name="Afonso C.L."/>
            <person name="Miller P.J."/>
            <person name="Scott M.A."/>
            <person name="Spackman E."/>
            <person name="Goraichik I."/>
            <person name="Dimitrov K.M."/>
            <person name="Suarez D.L."/>
            <person name="Swayne D.E."/>
        </authorList>
    </citation>
    <scope>NUCLEOTIDE SEQUENCE [LARGE SCALE GENOMIC DNA]</scope>
    <source>
        <strain evidence="2 3">CGMCC 1.10972</strain>
    </source>
</reference>
<dbReference type="GO" id="GO:0003677">
    <property type="term" value="F:DNA binding"/>
    <property type="evidence" value="ECO:0007669"/>
    <property type="project" value="InterPro"/>
</dbReference>
<sequence>MAKKAAEYDQFQVRLPPGMRDQIKAASEANNRSMNAEVVARLEESLSGKNLQVIEALATAYGTTYSRLEYNRQIVELVTEALTKATQNPDEVMQELAHAIVRIQPKTTSEELRDEAMQHFYKAMKKAENTDE</sequence>
<dbReference type="Gene3D" id="1.10.1220.10">
    <property type="entry name" value="Met repressor-like"/>
    <property type="match status" value="1"/>
</dbReference>
<dbReference type="STRING" id="937218.SAMN06297251_10648"/>